<name>A0AAI9T9D2_PENTH</name>
<evidence type="ECO:0000256" key="1">
    <source>
        <dbReference type="SAM" id="MobiDB-lite"/>
    </source>
</evidence>
<sequence length="99" mass="10876">MKGTTQNVANTTLEQCKQPADWVRVPIPQRSSPSNQHSQHKHTSTSQLFAGSCPNIFSTFVTASKQQRQFCTAVFVSCASESGFVDSVDRQPQFAVIAE</sequence>
<accession>A0AAI9T9D2</accession>
<reference evidence="2" key="2">
    <citation type="journal article" date="2016" name="Fungal Biol.">
        <title>Ochratoxin A production by Penicillium thymicola.</title>
        <authorList>
            <person name="Nguyen H.D.T."/>
            <person name="McMullin D.R."/>
            <person name="Ponomareva E."/>
            <person name="Riley R."/>
            <person name="Pomraning K.R."/>
            <person name="Baker S.E."/>
            <person name="Seifert K.A."/>
        </authorList>
    </citation>
    <scope>NUCLEOTIDE SEQUENCE</scope>
    <source>
        <strain evidence="2">DAOM 180753</strain>
    </source>
</reference>
<evidence type="ECO:0000313" key="2">
    <source>
        <dbReference type="EMBL" id="KAJ9482783.1"/>
    </source>
</evidence>
<protein>
    <submittedName>
        <fullName evidence="2">Uncharacterized protein</fullName>
    </submittedName>
</protein>
<organism evidence="2 3">
    <name type="scientific">Penicillium thymicola</name>
    <dbReference type="NCBI Taxonomy" id="293382"/>
    <lineage>
        <taxon>Eukaryota</taxon>
        <taxon>Fungi</taxon>
        <taxon>Dikarya</taxon>
        <taxon>Ascomycota</taxon>
        <taxon>Pezizomycotina</taxon>
        <taxon>Eurotiomycetes</taxon>
        <taxon>Eurotiomycetidae</taxon>
        <taxon>Eurotiales</taxon>
        <taxon>Aspergillaceae</taxon>
        <taxon>Penicillium</taxon>
    </lineage>
</organism>
<feature type="region of interest" description="Disordered" evidence="1">
    <location>
        <begin position="26"/>
        <end position="46"/>
    </location>
</feature>
<dbReference type="Proteomes" id="UP001227192">
    <property type="component" value="Unassembled WGS sequence"/>
</dbReference>
<reference evidence="2" key="1">
    <citation type="submission" date="2015-06" db="EMBL/GenBank/DDBJ databases">
        <authorList>
            <person name="Nguyen H."/>
        </authorList>
    </citation>
    <scope>NUCLEOTIDE SEQUENCE</scope>
    <source>
        <strain evidence="2">DAOM 180753</strain>
    </source>
</reference>
<dbReference type="AlphaFoldDB" id="A0AAI9T9D2"/>
<dbReference type="EMBL" id="LACB01000509">
    <property type="protein sequence ID" value="KAJ9482783.1"/>
    <property type="molecule type" value="Genomic_DNA"/>
</dbReference>
<proteinExistence type="predicted"/>
<comment type="caution">
    <text evidence="2">The sequence shown here is derived from an EMBL/GenBank/DDBJ whole genome shotgun (WGS) entry which is preliminary data.</text>
</comment>
<evidence type="ECO:0000313" key="3">
    <source>
        <dbReference type="Proteomes" id="UP001227192"/>
    </source>
</evidence>
<keyword evidence="3" id="KW-1185">Reference proteome</keyword>
<gene>
    <name evidence="2" type="ORF">VN97_g10639</name>
</gene>